<evidence type="ECO:0000259" key="9">
    <source>
        <dbReference type="PROSITE" id="PS51384"/>
    </source>
</evidence>
<dbReference type="EC" id="1.-.-.-" evidence="10"/>
<organism evidence="10 11">
    <name type="scientific">Candidatus Protofrankia californiensis</name>
    <dbReference type="NCBI Taxonomy" id="1839754"/>
    <lineage>
        <taxon>Bacteria</taxon>
        <taxon>Bacillati</taxon>
        <taxon>Actinomycetota</taxon>
        <taxon>Actinomycetes</taxon>
        <taxon>Frankiales</taxon>
        <taxon>Frankiaceae</taxon>
        <taxon>Protofrankia</taxon>
    </lineage>
</organism>
<dbReference type="InterPro" id="IPR012675">
    <property type="entry name" value="Beta-grasp_dom_sf"/>
</dbReference>
<dbReference type="InterPro" id="IPR036010">
    <property type="entry name" value="2Fe-2S_ferredoxin-like_sf"/>
</dbReference>
<dbReference type="SUPFAM" id="SSF63380">
    <property type="entry name" value="Riboflavin synthase domain-like"/>
    <property type="match status" value="1"/>
</dbReference>
<dbReference type="GO" id="GO:0051537">
    <property type="term" value="F:2 iron, 2 sulfur cluster binding"/>
    <property type="evidence" value="ECO:0007669"/>
    <property type="project" value="UniProtKB-KW"/>
</dbReference>
<evidence type="ECO:0000259" key="8">
    <source>
        <dbReference type="PROSITE" id="PS51085"/>
    </source>
</evidence>
<dbReference type="GO" id="GO:0051213">
    <property type="term" value="F:dioxygenase activity"/>
    <property type="evidence" value="ECO:0007669"/>
    <property type="project" value="UniProtKB-KW"/>
</dbReference>
<dbReference type="InterPro" id="IPR017927">
    <property type="entry name" value="FAD-bd_FR_type"/>
</dbReference>
<keyword evidence="7" id="KW-0411">Iron-sulfur</keyword>
<protein>
    <submittedName>
        <fullName evidence="10">Phenoxybenzoate dioxygenase subunit beta</fullName>
        <ecNumber evidence="10">1.-.-.-</ecNumber>
    </submittedName>
</protein>
<dbReference type="CDD" id="cd06185">
    <property type="entry name" value="PDR_like"/>
    <property type="match status" value="1"/>
</dbReference>
<dbReference type="CDD" id="cd00207">
    <property type="entry name" value="fer2"/>
    <property type="match status" value="1"/>
</dbReference>
<dbReference type="EMBL" id="FLUV01001818">
    <property type="protein sequence ID" value="SBW24922.1"/>
    <property type="molecule type" value="Genomic_DNA"/>
</dbReference>
<evidence type="ECO:0000313" key="10">
    <source>
        <dbReference type="EMBL" id="SBW24922.1"/>
    </source>
</evidence>
<evidence type="ECO:0000256" key="7">
    <source>
        <dbReference type="ARBA" id="ARBA00023014"/>
    </source>
</evidence>
<dbReference type="Gene3D" id="2.40.30.10">
    <property type="entry name" value="Translation factors"/>
    <property type="match status" value="1"/>
</dbReference>
<dbReference type="PANTHER" id="PTHR47354">
    <property type="entry name" value="NADH OXIDOREDUCTASE HCR"/>
    <property type="match status" value="1"/>
</dbReference>
<comment type="cofactor">
    <cofactor evidence="1">
        <name>FAD</name>
        <dbReference type="ChEBI" id="CHEBI:57692"/>
    </cofactor>
</comment>
<dbReference type="SUPFAM" id="SSF52343">
    <property type="entry name" value="Ferredoxin reductase-like, C-terminal NADP-linked domain"/>
    <property type="match status" value="1"/>
</dbReference>
<evidence type="ECO:0000256" key="2">
    <source>
        <dbReference type="ARBA" id="ARBA00022630"/>
    </source>
</evidence>
<keyword evidence="2" id="KW-0285">Flavoprotein</keyword>
<feature type="domain" description="2Fe-2S ferredoxin-type" evidence="8">
    <location>
        <begin position="243"/>
        <end position="330"/>
    </location>
</feature>
<dbReference type="InterPro" id="IPR006058">
    <property type="entry name" value="2Fe2S_fd_BS"/>
</dbReference>
<reference evidence="11" key="1">
    <citation type="submission" date="2016-02" db="EMBL/GenBank/DDBJ databases">
        <authorList>
            <person name="Wibberg D."/>
        </authorList>
    </citation>
    <scope>NUCLEOTIDE SEQUENCE [LARGE SCALE GENOMIC DNA]</scope>
</reference>
<name>A0A1C3P527_9ACTN</name>
<dbReference type="GO" id="GO:0046872">
    <property type="term" value="F:metal ion binding"/>
    <property type="evidence" value="ECO:0007669"/>
    <property type="project" value="UniProtKB-KW"/>
</dbReference>
<dbReference type="InterPro" id="IPR001041">
    <property type="entry name" value="2Fe-2S_ferredoxin-type"/>
</dbReference>
<keyword evidence="10" id="KW-0223">Dioxygenase</keyword>
<gene>
    <name evidence="10" type="primary">pobB</name>
    <name evidence="10" type="ORF">FDG2_4346</name>
</gene>
<dbReference type="Proteomes" id="UP000199013">
    <property type="component" value="Unassembled WGS sequence"/>
</dbReference>
<evidence type="ECO:0000313" key="11">
    <source>
        <dbReference type="Proteomes" id="UP000199013"/>
    </source>
</evidence>
<keyword evidence="4" id="KW-0479">Metal-binding</keyword>
<keyword evidence="3" id="KW-0001">2Fe-2S</keyword>
<dbReference type="Gene3D" id="3.40.50.80">
    <property type="entry name" value="Nucleotide-binding domain of ferredoxin-NADP reductase (FNR) module"/>
    <property type="match status" value="1"/>
</dbReference>
<dbReference type="Pfam" id="PF00111">
    <property type="entry name" value="Fer2"/>
    <property type="match status" value="1"/>
</dbReference>
<evidence type="ECO:0000256" key="4">
    <source>
        <dbReference type="ARBA" id="ARBA00022723"/>
    </source>
</evidence>
<evidence type="ECO:0000256" key="5">
    <source>
        <dbReference type="ARBA" id="ARBA00023002"/>
    </source>
</evidence>
<dbReference type="PROSITE" id="PS00197">
    <property type="entry name" value="2FE2S_FER_1"/>
    <property type="match status" value="1"/>
</dbReference>
<evidence type="ECO:0000256" key="6">
    <source>
        <dbReference type="ARBA" id="ARBA00023004"/>
    </source>
</evidence>
<dbReference type="InterPro" id="IPR017938">
    <property type="entry name" value="Riboflavin_synthase-like_b-brl"/>
</dbReference>
<accession>A0A1C3P527</accession>
<dbReference type="PROSITE" id="PS51384">
    <property type="entry name" value="FAD_FR"/>
    <property type="match status" value="1"/>
</dbReference>
<keyword evidence="6" id="KW-0408">Iron</keyword>
<evidence type="ECO:0000256" key="1">
    <source>
        <dbReference type="ARBA" id="ARBA00001974"/>
    </source>
</evidence>
<dbReference type="SUPFAM" id="SSF54292">
    <property type="entry name" value="2Fe-2S ferredoxin-like"/>
    <property type="match status" value="1"/>
</dbReference>
<feature type="domain" description="FAD-binding FR-type" evidence="9">
    <location>
        <begin position="17"/>
        <end position="119"/>
    </location>
</feature>
<keyword evidence="11" id="KW-1185">Reference proteome</keyword>
<dbReference type="PROSITE" id="PS51085">
    <property type="entry name" value="2FE2S_FER_2"/>
    <property type="match status" value="1"/>
</dbReference>
<dbReference type="Gene3D" id="3.10.20.30">
    <property type="match status" value="1"/>
</dbReference>
<dbReference type="PRINTS" id="PR00409">
    <property type="entry name" value="PHDIOXRDTASE"/>
</dbReference>
<proteinExistence type="predicted"/>
<dbReference type="InterPro" id="IPR050415">
    <property type="entry name" value="MRET"/>
</dbReference>
<evidence type="ECO:0000256" key="3">
    <source>
        <dbReference type="ARBA" id="ARBA00022714"/>
    </source>
</evidence>
<dbReference type="PANTHER" id="PTHR47354:SF1">
    <property type="entry name" value="CARNITINE MONOOXYGENASE REDUCTASE SUBUNIT"/>
    <property type="match status" value="1"/>
</dbReference>
<dbReference type="InterPro" id="IPR039261">
    <property type="entry name" value="FNR_nucleotide-bd"/>
</dbReference>
<sequence>MSAPAPHDQSTAVPAPSTTASLTVVRRTLEADDVISLVLADPGGRPLAPWAPGAHVDVVIGPGTIRQYSLCGDPADRMNWRIAVLREENSRGGSVYLHDEVRAGSALEVGPPRNNFPLVDSRRYILIAGGIGITPLLPMIAELDGRGADWKLFYGGRRRTSMAFLAEMSAHGDRVVVHPEQEYGLLPLDAVLARPEDDAAVYCCGPEGLLSAVEAACGGWPSSALHVERFRPREPAGDRAADTSFDVLVASTGQRVRVAAGRSILEALERAGLDMPSSCREGTCGNCETRFVEGEVDHRDSVLSPQEQLTGDAMMICVSRARSDQLVLDL</sequence>
<dbReference type="AlphaFoldDB" id="A0A1C3P527"/>
<keyword evidence="5 10" id="KW-0560">Oxidoreductase</keyword>